<feature type="region of interest" description="Disordered" evidence="1">
    <location>
        <begin position="486"/>
        <end position="534"/>
    </location>
</feature>
<feature type="compositionally biased region" description="Low complexity" evidence="1">
    <location>
        <begin position="265"/>
        <end position="275"/>
    </location>
</feature>
<feature type="compositionally biased region" description="Basic and acidic residues" evidence="1">
    <location>
        <begin position="11"/>
        <end position="46"/>
    </location>
</feature>
<evidence type="ECO:0000313" key="2">
    <source>
        <dbReference type="EMBL" id="CAE0710116.1"/>
    </source>
</evidence>
<feature type="compositionally biased region" description="Polar residues" evidence="1">
    <location>
        <begin position="643"/>
        <end position="675"/>
    </location>
</feature>
<accession>A0A7S4ABL3</accession>
<feature type="compositionally biased region" description="Polar residues" evidence="1">
    <location>
        <begin position="158"/>
        <end position="172"/>
    </location>
</feature>
<feature type="compositionally biased region" description="Basic and acidic residues" evidence="1">
    <location>
        <begin position="517"/>
        <end position="533"/>
    </location>
</feature>
<protein>
    <submittedName>
        <fullName evidence="2">Uncharacterized protein</fullName>
    </submittedName>
</protein>
<dbReference type="AlphaFoldDB" id="A0A7S4ABL3"/>
<feature type="region of interest" description="Disordered" evidence="1">
    <location>
        <begin position="1"/>
        <end position="64"/>
    </location>
</feature>
<feature type="compositionally biased region" description="Basic and acidic residues" evidence="1">
    <location>
        <begin position="197"/>
        <end position="213"/>
    </location>
</feature>
<dbReference type="EMBL" id="HBIX01003666">
    <property type="protein sequence ID" value="CAE0710116.1"/>
    <property type="molecule type" value="Transcribed_RNA"/>
</dbReference>
<reference evidence="2" key="1">
    <citation type="submission" date="2021-01" db="EMBL/GenBank/DDBJ databases">
        <authorList>
            <person name="Corre E."/>
            <person name="Pelletier E."/>
            <person name="Niang G."/>
            <person name="Scheremetjew M."/>
            <person name="Finn R."/>
            <person name="Kale V."/>
            <person name="Holt S."/>
            <person name="Cochrane G."/>
            <person name="Meng A."/>
            <person name="Brown T."/>
            <person name="Cohen L."/>
        </authorList>
    </citation>
    <scope>NUCLEOTIDE SEQUENCE</scope>
    <source>
        <strain evidence="2">10249 10 AB</strain>
    </source>
</reference>
<feature type="region of interest" description="Disordered" evidence="1">
    <location>
        <begin position="643"/>
        <end position="684"/>
    </location>
</feature>
<organism evidence="2">
    <name type="scientific">Pseudo-nitzschia australis</name>
    <dbReference type="NCBI Taxonomy" id="44445"/>
    <lineage>
        <taxon>Eukaryota</taxon>
        <taxon>Sar</taxon>
        <taxon>Stramenopiles</taxon>
        <taxon>Ochrophyta</taxon>
        <taxon>Bacillariophyta</taxon>
        <taxon>Bacillariophyceae</taxon>
        <taxon>Bacillariophycidae</taxon>
        <taxon>Bacillariales</taxon>
        <taxon>Bacillariaceae</taxon>
        <taxon>Pseudo-nitzschia</taxon>
    </lineage>
</organism>
<sequence length="1155" mass="129077">MFACFYNRGSSRKDTDEGRGKLTDHSLHNMSEYRKEHLDEGEDLRHQTSAAVSPSYLPSGQAVRDTKSFNGEENFKNDLDESEEDRGEYEYYEEEEECEEEYELPLRLCLGEEGRIGMIDVRLIGKELHVMLEDAVITIEAIPIIPKDDNTENDRAQENTNSVASGEMQSDDNGNEKTTDSGKNTEVNGDSDTDNTSSKDEKSTTEPKTESKRDTVYDRVLADNRLARIISAIPHLFLRDVNIRIIVRNEPMRPTSEENVENGGSHSTSTSSSTTANNYLDGYTKPQPSSKDTMVEVGIDFLSVTSGEDILSHFQQEHTTSEEELAILNNKSKYLEETNHSKRSALTVDTASTKPPTLLNIPSNIADANGEQNNEYLVRHIRTGRGPSAGIFVQIFTPNSNLPKLVTKSAASSGILWARQHWISATENHLLRCSGVDIQARIHMGTKREDAGYSWFYGEYVDGQDANSEIDSMILFGGGMDTVAPGPQLPLPRIEPRPPAEPHMSRGSTPSRRKPRNIYEDQARVESETRKTYESSIQPGVDVYSVDANGIQSCKVPSFFHRVSRGMEIKSCKDCKHLPSDVCDLCWEIPPNSDVKKDSPLDASIPMPGLVLQIGIRDPLEINVDRNSIESIGLIKSLFTKPSNPETINDGNTNKESTKGKSNTEATVRPSNSEDTTQSTTTSTGFFSGLLYGKQEETIQEEEIPVNSFESYMQPESISVLGIYLAKATIRIHVMREGQNDRNLSFCYWQIDTNCLTIDRHALATSKKRFSDLRLDIGRLVGDEYRGIGRKNLVSLGAHSNILRCDSQISLLSMIDDHAQNKTPWPSTACALLDIPPPLESLAYRSREGHGLQFRFISTPSSTGSNPDEVSKSIIHLRLGLTTVDSSWDIRNDIRLLISEIMKIIFGPKKKASQTAANEAKEADNARSNTNDEAVSNKAGTENEQVKPRSLMTYTIQVDSGNISLPPLIQAKMPMTRFSGERSSLAGFSIESVLGKINFSYGSKEPQKIEKRCLSLSQIASIPEHVRMHILLCLEDTSALEQALNVKKERNSFRRIKAVDKAILKMAKKITKRTAKVTSKKKLNGRHPSLSSRENLLDASSRRHNILTEIMKLDDAELSNLWSVHQRYKKKLAKKLQEERMEGKLHTTLFSTEEK</sequence>
<proteinExistence type="predicted"/>
<feature type="compositionally biased region" description="Basic residues" evidence="1">
    <location>
        <begin position="1075"/>
        <end position="1085"/>
    </location>
</feature>
<name>A0A7S4ABL3_9STRA</name>
<feature type="compositionally biased region" description="Polar residues" evidence="1">
    <location>
        <begin position="47"/>
        <end position="58"/>
    </location>
</feature>
<gene>
    <name evidence="2" type="ORF">PAUS00366_LOCUS2836</name>
</gene>
<evidence type="ECO:0000256" key="1">
    <source>
        <dbReference type="SAM" id="MobiDB-lite"/>
    </source>
</evidence>
<feature type="compositionally biased region" description="Basic and acidic residues" evidence="1">
    <location>
        <begin position="494"/>
        <end position="504"/>
    </location>
</feature>
<feature type="region of interest" description="Disordered" evidence="1">
    <location>
        <begin position="1075"/>
        <end position="1094"/>
    </location>
</feature>
<feature type="region of interest" description="Disordered" evidence="1">
    <location>
        <begin position="254"/>
        <end position="291"/>
    </location>
</feature>
<feature type="compositionally biased region" description="Polar residues" evidence="1">
    <location>
        <begin position="181"/>
        <end position="196"/>
    </location>
</feature>
<feature type="compositionally biased region" description="Basic and acidic residues" evidence="1">
    <location>
        <begin position="147"/>
        <end position="157"/>
    </location>
</feature>
<feature type="compositionally biased region" description="Polar residues" evidence="1">
    <location>
        <begin position="926"/>
        <end position="943"/>
    </location>
</feature>
<feature type="region of interest" description="Disordered" evidence="1">
    <location>
        <begin position="916"/>
        <end position="947"/>
    </location>
</feature>
<feature type="region of interest" description="Disordered" evidence="1">
    <location>
        <begin position="147"/>
        <end position="213"/>
    </location>
</feature>